<name>A0A0D7AQ58_9AGAR</name>
<reference evidence="1 2" key="1">
    <citation type="journal article" date="2015" name="Fungal Genet. Biol.">
        <title>Evolution of novel wood decay mechanisms in Agaricales revealed by the genome sequences of Fistulina hepatica and Cylindrobasidium torrendii.</title>
        <authorList>
            <person name="Floudas D."/>
            <person name="Held B.W."/>
            <person name="Riley R."/>
            <person name="Nagy L.G."/>
            <person name="Koehler G."/>
            <person name="Ransdell A.S."/>
            <person name="Younus H."/>
            <person name="Chow J."/>
            <person name="Chiniquy J."/>
            <person name="Lipzen A."/>
            <person name="Tritt A."/>
            <person name="Sun H."/>
            <person name="Haridas S."/>
            <person name="LaButti K."/>
            <person name="Ohm R.A."/>
            <person name="Kues U."/>
            <person name="Blanchette R.A."/>
            <person name="Grigoriev I.V."/>
            <person name="Minto R.E."/>
            <person name="Hibbett D.S."/>
        </authorList>
    </citation>
    <scope>NUCLEOTIDE SEQUENCE [LARGE SCALE GENOMIC DNA]</scope>
    <source>
        <strain evidence="1 2">ATCC 64428</strain>
    </source>
</reference>
<dbReference type="AlphaFoldDB" id="A0A0D7AQ58"/>
<sequence>MHVILSGATGTVGWPTLQRCLATPAITRLTILSRRQFDLPTPPTLDTSKARIIVHEDYTTYPESLLSKLRGAEACIWAQGISQTEVNKDAYVRITHDSPLAAARAFAGLSDTGKFNFVYVSGEGADETEKSSTLFARVKGRAENALIALPKELFALRTFNVRAGGVFPRAKRPQHSFMRRVLVENTTAPLLAGVIRVLIPSLYCPTPELSAVLVDLAIGDGSPLPAGPGIQADGHTIRNSAIRARAKDLGAVSQ</sequence>
<evidence type="ECO:0000313" key="1">
    <source>
        <dbReference type="EMBL" id="KIY53879.1"/>
    </source>
</evidence>
<dbReference type="PANTHER" id="PTHR14097:SF8">
    <property type="entry name" value="NAD(P)-BINDING DOMAIN-CONTAINING PROTEIN"/>
    <property type="match status" value="1"/>
</dbReference>
<dbReference type="OrthoDB" id="9975943at2759"/>
<dbReference type="SUPFAM" id="SSF51735">
    <property type="entry name" value="NAD(P)-binding Rossmann-fold domains"/>
    <property type="match status" value="1"/>
</dbReference>
<protein>
    <recommendedName>
        <fullName evidence="3">NAD(P)-binding domain-containing protein</fullName>
    </recommendedName>
</protein>
<dbReference type="Gene3D" id="3.40.50.720">
    <property type="entry name" value="NAD(P)-binding Rossmann-like Domain"/>
    <property type="match status" value="1"/>
</dbReference>
<dbReference type="InterPro" id="IPR036291">
    <property type="entry name" value="NAD(P)-bd_dom_sf"/>
</dbReference>
<keyword evidence="2" id="KW-1185">Reference proteome</keyword>
<evidence type="ECO:0008006" key="3">
    <source>
        <dbReference type="Google" id="ProtNLM"/>
    </source>
</evidence>
<gene>
    <name evidence="1" type="ORF">FISHEDRAFT_32388</name>
</gene>
<organism evidence="1 2">
    <name type="scientific">Fistulina hepatica ATCC 64428</name>
    <dbReference type="NCBI Taxonomy" id="1128425"/>
    <lineage>
        <taxon>Eukaryota</taxon>
        <taxon>Fungi</taxon>
        <taxon>Dikarya</taxon>
        <taxon>Basidiomycota</taxon>
        <taxon>Agaricomycotina</taxon>
        <taxon>Agaricomycetes</taxon>
        <taxon>Agaricomycetidae</taxon>
        <taxon>Agaricales</taxon>
        <taxon>Fistulinaceae</taxon>
        <taxon>Fistulina</taxon>
    </lineage>
</organism>
<dbReference type="EMBL" id="KN881583">
    <property type="protein sequence ID" value="KIY53879.1"/>
    <property type="molecule type" value="Genomic_DNA"/>
</dbReference>
<dbReference type="Proteomes" id="UP000054144">
    <property type="component" value="Unassembled WGS sequence"/>
</dbReference>
<evidence type="ECO:0000313" key="2">
    <source>
        <dbReference type="Proteomes" id="UP000054144"/>
    </source>
</evidence>
<dbReference type="PANTHER" id="PTHR14097">
    <property type="entry name" value="OXIDOREDUCTASE HTATIP2"/>
    <property type="match status" value="1"/>
</dbReference>
<accession>A0A0D7AQ58</accession>
<proteinExistence type="predicted"/>